<protein>
    <submittedName>
        <fullName evidence="1">Uncharacterized protein</fullName>
    </submittedName>
</protein>
<proteinExistence type="predicted"/>
<keyword evidence="2" id="KW-1185">Reference proteome</keyword>
<reference evidence="1 2" key="1">
    <citation type="journal article" date="2012" name="Appl. Environ. Microbiol.">
        <title>Characterization of Two Virulent Phages of Lactobacillus plantarum.</title>
        <authorList>
            <person name="Briggiler Marco M."/>
            <person name="Garneau J.E."/>
            <person name="Tremblay D."/>
            <person name="Quiberoni A."/>
            <person name="Moineau S."/>
        </authorList>
    </citation>
    <scope>NUCLEOTIDE SEQUENCE [LARGE SCALE GENOMIC DNA]</scope>
</reference>
<sequence>MNYMAEQALSGANIMSYCCNCETNRMFKRVSLAVIGRKNITARYQCEKCGYQNIYKFPK</sequence>
<evidence type="ECO:0000313" key="2">
    <source>
        <dbReference type="Proteomes" id="UP000008061"/>
    </source>
</evidence>
<organism evidence="1 2">
    <name type="scientific">Lactobacillus phage ATCC 8014-B2</name>
    <dbReference type="NCBI Taxonomy" id="1225795"/>
    <lineage>
        <taxon>Viruses</taxon>
        <taxon>Duplodnaviria</taxon>
        <taxon>Heunggongvirae</taxon>
        <taxon>Uroviricota</taxon>
        <taxon>Caudoviricetes</taxon>
        <taxon>Tybeckvirinae</taxon>
        <taxon>Douglaswolinvirus</taxon>
        <taxon>Douglaswolinvirus B2</taxon>
    </lineage>
</organism>
<evidence type="ECO:0000313" key="1">
    <source>
        <dbReference type="EMBL" id="AFU63182.1"/>
    </source>
</evidence>
<name>K4I246_9CAUD</name>
<accession>K4I246</accession>
<gene>
    <name evidence="1" type="ORF">8014-B2_00115</name>
</gene>
<dbReference type="Proteomes" id="UP000008061">
    <property type="component" value="Segment"/>
</dbReference>
<dbReference type="EMBL" id="JX486088">
    <property type="protein sequence ID" value="AFU63182.1"/>
    <property type="molecule type" value="Genomic_DNA"/>
</dbReference>